<gene>
    <name evidence="14" type="ORF">BpHYR1_013541</name>
</gene>
<evidence type="ECO:0000259" key="13">
    <source>
        <dbReference type="PROSITE" id="PS51194"/>
    </source>
</evidence>
<dbReference type="EC" id="3.6.4.12" evidence="3"/>
<keyword evidence="9" id="KW-0238">DNA-binding</keyword>
<evidence type="ECO:0000313" key="14">
    <source>
        <dbReference type="EMBL" id="RNA33978.1"/>
    </source>
</evidence>
<evidence type="ECO:0000259" key="12">
    <source>
        <dbReference type="PROSITE" id="PS51192"/>
    </source>
</evidence>
<feature type="region of interest" description="Disordered" evidence="11">
    <location>
        <begin position="1"/>
        <end position="108"/>
    </location>
</feature>
<keyword evidence="4" id="KW-0547">Nucleotide-binding</keyword>
<dbReference type="OrthoDB" id="448448at2759"/>
<keyword evidence="7" id="KW-0067">ATP-binding</keyword>
<dbReference type="EMBL" id="REGN01001546">
    <property type="protein sequence ID" value="RNA33978.1"/>
    <property type="molecule type" value="Genomic_DNA"/>
</dbReference>
<name>A0A3M7SEH8_BRAPC</name>
<evidence type="ECO:0000256" key="8">
    <source>
        <dbReference type="ARBA" id="ARBA00022853"/>
    </source>
</evidence>
<evidence type="ECO:0000256" key="4">
    <source>
        <dbReference type="ARBA" id="ARBA00022741"/>
    </source>
</evidence>
<evidence type="ECO:0000256" key="7">
    <source>
        <dbReference type="ARBA" id="ARBA00022840"/>
    </source>
</evidence>
<evidence type="ECO:0000256" key="5">
    <source>
        <dbReference type="ARBA" id="ARBA00022801"/>
    </source>
</evidence>
<protein>
    <recommendedName>
        <fullName evidence="3">DNA helicase</fullName>
        <ecNumber evidence="3">3.6.4.12</ecNumber>
    </recommendedName>
</protein>
<dbReference type="SMART" id="SM00487">
    <property type="entry name" value="DEXDc"/>
    <property type="match status" value="1"/>
</dbReference>
<dbReference type="InterPro" id="IPR049730">
    <property type="entry name" value="SNF2/RAD54-like_C"/>
</dbReference>
<dbReference type="Pfam" id="PF00176">
    <property type="entry name" value="SNF2-rel_dom"/>
    <property type="match status" value="1"/>
</dbReference>
<dbReference type="GO" id="GO:0005634">
    <property type="term" value="C:nucleus"/>
    <property type="evidence" value="ECO:0007669"/>
    <property type="project" value="UniProtKB-SubCell"/>
</dbReference>
<evidence type="ECO:0000256" key="9">
    <source>
        <dbReference type="ARBA" id="ARBA00023125"/>
    </source>
</evidence>
<keyword evidence="8" id="KW-0156">Chromatin regulator</keyword>
<dbReference type="Gene3D" id="3.40.50.300">
    <property type="entry name" value="P-loop containing nucleotide triphosphate hydrolases"/>
    <property type="match status" value="1"/>
</dbReference>
<evidence type="ECO:0000256" key="1">
    <source>
        <dbReference type="ARBA" id="ARBA00004123"/>
    </source>
</evidence>
<dbReference type="PROSITE" id="PS51194">
    <property type="entry name" value="HELICASE_CTER"/>
    <property type="match status" value="1"/>
</dbReference>
<dbReference type="Gene3D" id="3.40.50.10810">
    <property type="entry name" value="Tandem AAA-ATPase domain"/>
    <property type="match status" value="1"/>
</dbReference>
<feature type="domain" description="Helicase C-terminal" evidence="13">
    <location>
        <begin position="638"/>
        <end position="802"/>
    </location>
</feature>
<dbReference type="SMART" id="SM00490">
    <property type="entry name" value="HELICc"/>
    <property type="match status" value="1"/>
</dbReference>
<dbReference type="GO" id="GO:0003678">
    <property type="term" value="F:DNA helicase activity"/>
    <property type="evidence" value="ECO:0007669"/>
    <property type="project" value="UniProtKB-EC"/>
</dbReference>
<dbReference type="InterPro" id="IPR027417">
    <property type="entry name" value="P-loop_NTPase"/>
</dbReference>
<accession>A0A3M7SEH8</accession>
<dbReference type="FunFam" id="3.40.50.10810:FF:000014">
    <property type="entry name" value="SWI/SNF-related matrix-associated actin-dependent regulator of chromatin subfamily A containing DEAD/H box 1"/>
    <property type="match status" value="1"/>
</dbReference>
<evidence type="ECO:0000313" key="15">
    <source>
        <dbReference type="Proteomes" id="UP000276133"/>
    </source>
</evidence>
<dbReference type="Pfam" id="PF00271">
    <property type="entry name" value="Helicase_C"/>
    <property type="match status" value="1"/>
</dbReference>
<dbReference type="CDD" id="cd18793">
    <property type="entry name" value="SF2_C_SNF"/>
    <property type="match status" value="1"/>
</dbReference>
<evidence type="ECO:0000256" key="11">
    <source>
        <dbReference type="SAM" id="MobiDB-lite"/>
    </source>
</evidence>
<dbReference type="GO" id="GO:0005524">
    <property type="term" value="F:ATP binding"/>
    <property type="evidence" value="ECO:0007669"/>
    <property type="project" value="UniProtKB-KW"/>
</dbReference>
<evidence type="ECO:0000256" key="6">
    <source>
        <dbReference type="ARBA" id="ARBA00022806"/>
    </source>
</evidence>
<feature type="compositionally biased region" description="Basic and acidic residues" evidence="11">
    <location>
        <begin position="1"/>
        <end position="10"/>
    </location>
</feature>
<dbReference type="GO" id="GO:0016787">
    <property type="term" value="F:hydrolase activity"/>
    <property type="evidence" value="ECO:0007669"/>
    <property type="project" value="UniProtKB-KW"/>
</dbReference>
<organism evidence="14 15">
    <name type="scientific">Brachionus plicatilis</name>
    <name type="common">Marine rotifer</name>
    <name type="synonym">Brachionus muelleri</name>
    <dbReference type="NCBI Taxonomy" id="10195"/>
    <lineage>
        <taxon>Eukaryota</taxon>
        <taxon>Metazoa</taxon>
        <taxon>Spiralia</taxon>
        <taxon>Gnathifera</taxon>
        <taxon>Rotifera</taxon>
        <taxon>Eurotatoria</taxon>
        <taxon>Monogononta</taxon>
        <taxon>Pseudotrocha</taxon>
        <taxon>Ploima</taxon>
        <taxon>Brachionidae</taxon>
        <taxon>Brachionus</taxon>
    </lineage>
</organism>
<dbReference type="InterPro" id="IPR000330">
    <property type="entry name" value="SNF2_N"/>
</dbReference>
<dbReference type="InterPro" id="IPR014001">
    <property type="entry name" value="Helicase_ATP-bd"/>
</dbReference>
<reference evidence="14 15" key="1">
    <citation type="journal article" date="2018" name="Sci. Rep.">
        <title>Genomic signatures of local adaptation to the degree of environmental predictability in rotifers.</title>
        <authorList>
            <person name="Franch-Gras L."/>
            <person name="Hahn C."/>
            <person name="Garcia-Roger E.M."/>
            <person name="Carmona M.J."/>
            <person name="Serra M."/>
            <person name="Gomez A."/>
        </authorList>
    </citation>
    <scope>NUCLEOTIDE SEQUENCE [LARGE SCALE GENOMIC DNA]</scope>
    <source>
        <strain evidence="14">HYR1</strain>
    </source>
</reference>
<dbReference type="InterPro" id="IPR001650">
    <property type="entry name" value="Helicase_C-like"/>
</dbReference>
<keyword evidence="15" id="KW-1185">Reference proteome</keyword>
<dbReference type="GO" id="GO:0005694">
    <property type="term" value="C:chromosome"/>
    <property type="evidence" value="ECO:0007669"/>
    <property type="project" value="UniProtKB-ARBA"/>
</dbReference>
<dbReference type="PROSITE" id="PS51192">
    <property type="entry name" value="HELICASE_ATP_BIND_1"/>
    <property type="match status" value="1"/>
</dbReference>
<dbReference type="Proteomes" id="UP000276133">
    <property type="component" value="Unassembled WGS sequence"/>
</dbReference>
<evidence type="ECO:0000256" key="2">
    <source>
        <dbReference type="ARBA" id="ARBA00007025"/>
    </source>
</evidence>
<dbReference type="AlphaFoldDB" id="A0A3M7SEH8"/>
<dbReference type="GO" id="GO:0003677">
    <property type="term" value="F:DNA binding"/>
    <property type="evidence" value="ECO:0007669"/>
    <property type="project" value="UniProtKB-KW"/>
</dbReference>
<proteinExistence type="inferred from homology"/>
<keyword evidence="10" id="KW-0539">Nucleus</keyword>
<comment type="similarity">
    <text evidence="2">Belongs to the SNF2/RAD54 helicase family.</text>
</comment>
<evidence type="ECO:0000256" key="10">
    <source>
        <dbReference type="ARBA" id="ARBA00023242"/>
    </source>
</evidence>
<feature type="compositionally biased region" description="Acidic residues" evidence="11">
    <location>
        <begin position="88"/>
        <end position="105"/>
    </location>
</feature>
<dbReference type="GO" id="GO:0006325">
    <property type="term" value="P:chromatin organization"/>
    <property type="evidence" value="ECO:0007669"/>
    <property type="project" value="UniProtKB-KW"/>
</dbReference>
<feature type="domain" description="Helicase ATP-binding" evidence="12">
    <location>
        <begin position="242"/>
        <end position="412"/>
    </location>
</feature>
<comment type="caution">
    <text evidence="14">The sequence shown here is derived from an EMBL/GenBank/DDBJ whole genome shotgun (WGS) entry which is preliminary data.</text>
</comment>
<keyword evidence="6" id="KW-0347">Helicase</keyword>
<dbReference type="STRING" id="10195.A0A3M7SEH8"/>
<dbReference type="SUPFAM" id="SSF52540">
    <property type="entry name" value="P-loop containing nucleoside triphosphate hydrolases"/>
    <property type="match status" value="2"/>
</dbReference>
<dbReference type="PANTHER" id="PTHR10799">
    <property type="entry name" value="SNF2/RAD54 HELICASE FAMILY"/>
    <property type="match status" value="1"/>
</dbReference>
<comment type="subcellular location">
    <subcellularLocation>
        <location evidence="1">Nucleus</location>
    </subcellularLocation>
</comment>
<dbReference type="InterPro" id="IPR038718">
    <property type="entry name" value="SNF2-like_sf"/>
</dbReference>
<feature type="compositionally biased region" description="Low complexity" evidence="11">
    <location>
        <begin position="38"/>
        <end position="50"/>
    </location>
</feature>
<feature type="compositionally biased region" description="Basic and acidic residues" evidence="11">
    <location>
        <begin position="19"/>
        <end position="37"/>
    </location>
</feature>
<sequence length="804" mass="92972">MLKEKKKEDSLLIEEWSDGDEKIRAKNQQAREAKRLSNESNNSTESTSTTQSKKRKLLPIQNPIKAVKKRRKVVINSEMRDESGSEVSQEEYDKDAYSDDSDSDSEEKLSEDQCLEVLTLLNKASPDDIQSIINISPKRLQLLISLRPFRHFSHLEKTLEEKNLTIALKATKEIIYARSIVSTLLDKCVKISQEMENKVTSLIQFSDDNPSKNQLEVKFQPKLLNKSMSLKPYQLIGLNWLCLLHKEKINGILADEMGLGKTCQTIAFLTHLLEANPSCLNLIVVPPSTLDNWVREISNWSPSFYFTVYQGSLEERRHLRYNILNKKFEKPLNAILSTYNLLYSTSEDKAFFKKLKFEYCIFDEAHMLKNMNSQRYQSLVKIRSKHRLLLTGTPLQNNLVELMSLLYFVMPDIFNHKTQYVNKIFASKPSNTDTDTFYSEKIAQAKGIMKPFILRRVKTEVLKQLPKKYEEIVLCDMTVHQEKEYSSLISYYKRRQNQLTIESAEKVKDLSKKMSKVSAKYTDEVFDIVQADAKQKREMEVEKKSKETEDNPNNIIMELRKAANHPLLRRSLYTDEKLKEMAKLIMKESSPGTVYEYVLEDMNVMSDFELHKLCPLYRCLKGFELSDKNIFDSGKFTVLNSLLQEKKEMGSRCLIFSQFVIMLDVIEEFLKKKNFKYLRLDGSTAVNDRLDLIDRFNQDNEIFVFLLTTKAGGVGINLTAANTVILHDIDYNPFNDKQAEDRCHRLGQTKEVTVYKLLSKNTIDETMLKIQKKKLELGADISGTSDDTDAKSSMVSMLKEALKL</sequence>
<keyword evidence="5" id="KW-0378">Hydrolase</keyword>
<evidence type="ECO:0000256" key="3">
    <source>
        <dbReference type="ARBA" id="ARBA00012551"/>
    </source>
</evidence>